<proteinExistence type="predicted"/>
<accession>X1RBM3</accession>
<name>X1RBM3_9ZZZZ</name>
<reference evidence="1" key="1">
    <citation type="journal article" date="2014" name="Front. Microbiol.">
        <title>High frequency of phylogenetically diverse reductive dehalogenase-homologous genes in deep subseafloor sedimentary metagenomes.</title>
        <authorList>
            <person name="Kawai M."/>
            <person name="Futagami T."/>
            <person name="Toyoda A."/>
            <person name="Takaki Y."/>
            <person name="Nishi S."/>
            <person name="Hori S."/>
            <person name="Arai W."/>
            <person name="Tsubouchi T."/>
            <person name="Morono Y."/>
            <person name="Uchiyama I."/>
            <person name="Ito T."/>
            <person name="Fujiyama A."/>
            <person name="Inagaki F."/>
            <person name="Takami H."/>
        </authorList>
    </citation>
    <scope>NUCLEOTIDE SEQUENCE</scope>
    <source>
        <strain evidence="1">Expedition CK06-06</strain>
    </source>
</reference>
<evidence type="ECO:0000313" key="1">
    <source>
        <dbReference type="EMBL" id="GAI52974.1"/>
    </source>
</evidence>
<sequence length="68" mass="7245">MLVILSFTPFYIALAKADKSVSTFGYTENGTSNTNIENRVVGVWGQATDGNGTADYIMARFTAVAGYG</sequence>
<comment type="caution">
    <text evidence="1">The sequence shown here is derived from an EMBL/GenBank/DDBJ whole genome shotgun (WGS) entry which is preliminary data.</text>
</comment>
<organism evidence="1">
    <name type="scientific">marine sediment metagenome</name>
    <dbReference type="NCBI Taxonomy" id="412755"/>
    <lineage>
        <taxon>unclassified sequences</taxon>
        <taxon>metagenomes</taxon>
        <taxon>ecological metagenomes</taxon>
    </lineage>
</organism>
<gene>
    <name evidence="1" type="ORF">S06H3_59899</name>
</gene>
<feature type="non-terminal residue" evidence="1">
    <location>
        <position position="68"/>
    </location>
</feature>
<protein>
    <submittedName>
        <fullName evidence="1">Uncharacterized protein</fullName>
    </submittedName>
</protein>
<dbReference type="AlphaFoldDB" id="X1RBM3"/>
<dbReference type="EMBL" id="BARV01038994">
    <property type="protein sequence ID" value="GAI52974.1"/>
    <property type="molecule type" value="Genomic_DNA"/>
</dbReference>